<evidence type="ECO:0000256" key="1">
    <source>
        <dbReference type="SAM" id="SignalP"/>
    </source>
</evidence>
<dbReference type="InterPro" id="IPR019956">
    <property type="entry name" value="Ubiquitin_dom"/>
</dbReference>
<dbReference type="AlphaFoldDB" id="A0A1H7Q603"/>
<dbReference type="SMART" id="SM00213">
    <property type="entry name" value="UBQ"/>
    <property type="match status" value="1"/>
</dbReference>
<dbReference type="EMBL" id="FOAT01000030">
    <property type="protein sequence ID" value="SEL43412.1"/>
    <property type="molecule type" value="Genomic_DNA"/>
</dbReference>
<proteinExistence type="predicted"/>
<dbReference type="CDD" id="cd01803">
    <property type="entry name" value="Ubl_ubiquitin"/>
    <property type="match status" value="1"/>
</dbReference>
<protein>
    <submittedName>
        <fullName evidence="3">Ubiquitin family protein</fullName>
    </submittedName>
</protein>
<sequence length="243" mass="25814">MKAKRLLAAGMALTMISSVCTITANAMQIFVKTLTGKTITLDVEPSDTIENVKAKIQDKEGVAPDAQRLIFAGKQLENNRTLADYNIQKESTLHIIFNLTQIVPDTDNLPAPKPSSAGLEVSYEVSPTYTVVIPASVTLSDTEETTKPITATDVRLAQDSKIVVTLDSASNTVSGSTFNAKIGDSTANYTIKSDNADVSVGGTVAEFDTKTGEQSKTLAFSKATGATYAGKHTETLTFGIKVE</sequence>
<dbReference type="Pfam" id="PF00240">
    <property type="entry name" value="ubiquitin"/>
    <property type="match status" value="1"/>
</dbReference>
<dbReference type="FunFam" id="3.10.20.90:FF:000160">
    <property type="entry name" value="Polyubiquitin-C"/>
    <property type="match status" value="1"/>
</dbReference>
<name>A0A1H7Q603_RUMAL</name>
<dbReference type="PRINTS" id="PR00348">
    <property type="entry name" value="UBIQUITIN"/>
</dbReference>
<dbReference type="InterPro" id="IPR000626">
    <property type="entry name" value="Ubiquitin-like_dom"/>
</dbReference>
<dbReference type="Gene3D" id="3.10.20.90">
    <property type="entry name" value="Phosphatidylinositol 3-kinase Catalytic Subunit, Chain A, domain 1"/>
    <property type="match status" value="1"/>
</dbReference>
<dbReference type="PANTHER" id="PTHR10666">
    <property type="entry name" value="UBIQUITIN"/>
    <property type="match status" value="1"/>
</dbReference>
<feature type="signal peptide" evidence="1">
    <location>
        <begin position="1"/>
        <end position="26"/>
    </location>
</feature>
<accession>A0A1H7Q603</accession>
<dbReference type="InterPro" id="IPR029071">
    <property type="entry name" value="Ubiquitin-like_domsf"/>
</dbReference>
<evidence type="ECO:0000313" key="4">
    <source>
        <dbReference type="Proteomes" id="UP000186015"/>
    </source>
</evidence>
<organism evidence="3 4">
    <name type="scientific">Ruminococcus albus</name>
    <dbReference type="NCBI Taxonomy" id="1264"/>
    <lineage>
        <taxon>Bacteria</taxon>
        <taxon>Bacillati</taxon>
        <taxon>Bacillota</taxon>
        <taxon>Clostridia</taxon>
        <taxon>Eubacteriales</taxon>
        <taxon>Oscillospiraceae</taxon>
        <taxon>Ruminococcus</taxon>
    </lineage>
</organism>
<dbReference type="PROSITE" id="PS50053">
    <property type="entry name" value="UBIQUITIN_2"/>
    <property type="match status" value="1"/>
</dbReference>
<feature type="chain" id="PRO_5010278377" evidence="1">
    <location>
        <begin position="27"/>
        <end position="243"/>
    </location>
</feature>
<dbReference type="OrthoDB" id="1826617at2"/>
<evidence type="ECO:0000259" key="2">
    <source>
        <dbReference type="PROSITE" id="PS50053"/>
    </source>
</evidence>
<evidence type="ECO:0000313" key="3">
    <source>
        <dbReference type="EMBL" id="SEL43412.1"/>
    </source>
</evidence>
<dbReference type="RefSeq" id="WP_074836308.1">
    <property type="nucleotide sequence ID" value="NZ_FOAT01000030.1"/>
</dbReference>
<dbReference type="Proteomes" id="UP000186015">
    <property type="component" value="Unassembled WGS sequence"/>
</dbReference>
<gene>
    <name evidence="3" type="ORF">SAMN05216469_1308</name>
</gene>
<reference evidence="3 4" key="1">
    <citation type="submission" date="2016-10" db="EMBL/GenBank/DDBJ databases">
        <authorList>
            <person name="de Groot N.N."/>
        </authorList>
    </citation>
    <scope>NUCLEOTIDE SEQUENCE [LARGE SCALE GENOMIC DNA]</scope>
    <source>
        <strain evidence="3 4">KH2T6</strain>
    </source>
</reference>
<dbReference type="SUPFAM" id="SSF54236">
    <property type="entry name" value="Ubiquitin-like"/>
    <property type="match status" value="1"/>
</dbReference>
<dbReference type="InterPro" id="IPR050158">
    <property type="entry name" value="Ubiquitin_ubiquitin-like"/>
</dbReference>
<keyword evidence="1" id="KW-0732">Signal</keyword>
<feature type="domain" description="Ubiquitin-like" evidence="2">
    <location>
        <begin position="27"/>
        <end position="96"/>
    </location>
</feature>